<dbReference type="AlphaFoldDB" id="A0A6V6Y1A5"/>
<dbReference type="Gene3D" id="3.10.290.10">
    <property type="entry name" value="RNA-binding S4 domain"/>
    <property type="match status" value="1"/>
</dbReference>
<dbReference type="SMART" id="SM00363">
    <property type="entry name" value="S4"/>
    <property type="match status" value="1"/>
</dbReference>
<evidence type="ECO:0000313" key="4">
    <source>
        <dbReference type="Proteomes" id="UP000586454"/>
    </source>
</evidence>
<evidence type="ECO:0000259" key="2">
    <source>
        <dbReference type="SMART" id="SM00363"/>
    </source>
</evidence>
<accession>A0A6V6Y1A5</accession>
<reference evidence="3 4" key="1">
    <citation type="submission" date="2020-06" db="EMBL/GenBank/DDBJ databases">
        <authorList>
            <person name="Criscuolo A."/>
        </authorList>
    </citation>
    <scope>NUCLEOTIDE SEQUENCE [LARGE SCALE GENOMIC DNA]</scope>
    <source>
        <strain evidence="3">1804121828</strain>
    </source>
</reference>
<dbReference type="Gene3D" id="3.30.70.330">
    <property type="match status" value="1"/>
</dbReference>
<dbReference type="InterPro" id="IPR002942">
    <property type="entry name" value="S4_RNA-bd"/>
</dbReference>
<dbReference type="Pfam" id="PF17774">
    <property type="entry name" value="YlmH_RBD"/>
    <property type="match status" value="1"/>
</dbReference>
<dbReference type="SUPFAM" id="SSF55174">
    <property type="entry name" value="Alpha-L RNA-binding motif"/>
    <property type="match status" value="1"/>
</dbReference>
<evidence type="ECO:0000256" key="1">
    <source>
        <dbReference type="PROSITE-ProRule" id="PRU00182"/>
    </source>
</evidence>
<dbReference type="Gene3D" id="3.30.1370.160">
    <property type="match status" value="1"/>
</dbReference>
<gene>
    <name evidence="3" type="ORF">PEPNEM18_00498</name>
</gene>
<evidence type="ECO:0000313" key="3">
    <source>
        <dbReference type="EMBL" id="CAC9925244.1"/>
    </source>
</evidence>
<dbReference type="InterPro" id="IPR012677">
    <property type="entry name" value="Nucleotide-bd_a/b_plait_sf"/>
</dbReference>
<dbReference type="EMBL" id="CAIJCS010000014">
    <property type="protein sequence ID" value="CAC9925244.1"/>
    <property type="molecule type" value="Genomic_DNA"/>
</dbReference>
<sequence length="255" mass="29339">MLDKNLILQHIQEPEKITMLRHILDLPEIASRNYRATDSDFLDPYEQRLVESVCHHFPDVEANFFPEGERERKIVVFSPPYFDSEEAIVAFKLKINDEVNHRDVLGSILSLGIERNKIGDIVIEDDVYMFVKREIANFIAVSLTKVKRQPVKIEPVSLEDVPFPEEPWIKNTAVVQSMRLDSVIRAVTHLSRDDVRGRIAKGLVKVNFKEIKKAHEEIQPGDLLSVRGFGRIAIFDDMATTKKGKVRFTYGILEQ</sequence>
<dbReference type="PROSITE" id="PS50889">
    <property type="entry name" value="S4"/>
    <property type="match status" value="1"/>
</dbReference>
<dbReference type="InterPro" id="IPR036986">
    <property type="entry name" value="S4_RNA-bd_sf"/>
</dbReference>
<organism evidence="3 4">
    <name type="scientific">Aedoeadaptatus nemausensis</name>
    <dbReference type="NCBI Taxonomy" id="2582829"/>
    <lineage>
        <taxon>Bacteria</taxon>
        <taxon>Bacillati</taxon>
        <taxon>Bacillota</taxon>
        <taxon>Tissierellia</taxon>
        <taxon>Tissierellales</taxon>
        <taxon>Peptoniphilaceae</taxon>
        <taxon>Aedoeadaptatus</taxon>
    </lineage>
</organism>
<dbReference type="InterPro" id="IPR040591">
    <property type="entry name" value="RqcP2_RBD"/>
</dbReference>
<keyword evidence="1" id="KW-0694">RNA-binding</keyword>
<proteinExistence type="predicted"/>
<name>A0A6V6Y1A5_9FIRM</name>
<dbReference type="CDD" id="cd00165">
    <property type="entry name" value="S4"/>
    <property type="match status" value="1"/>
</dbReference>
<dbReference type="Proteomes" id="UP000586454">
    <property type="component" value="Unassembled WGS sequence"/>
</dbReference>
<protein>
    <submittedName>
        <fullName evidence="3">S4 domain protein</fullName>
    </submittedName>
</protein>
<feature type="domain" description="RNA-binding S4" evidence="2">
    <location>
        <begin position="178"/>
        <end position="235"/>
    </location>
</feature>
<keyword evidence="4" id="KW-1185">Reference proteome</keyword>
<comment type="caution">
    <text evidence="3">The sequence shown here is derived from an EMBL/GenBank/DDBJ whole genome shotgun (WGS) entry which is preliminary data.</text>
</comment>
<dbReference type="RefSeq" id="WP_180498892.1">
    <property type="nucleotide sequence ID" value="NZ_CAIJCS010000014.1"/>
</dbReference>
<dbReference type="GO" id="GO:0003723">
    <property type="term" value="F:RNA binding"/>
    <property type="evidence" value="ECO:0007669"/>
    <property type="project" value="UniProtKB-KW"/>
</dbReference>